<dbReference type="Gene3D" id="3.40.50.2300">
    <property type="match status" value="1"/>
</dbReference>
<dbReference type="PRINTS" id="PR00344">
    <property type="entry name" value="BCTRLSENSOR"/>
</dbReference>
<keyword evidence="9" id="KW-1185">Reference proteome</keyword>
<evidence type="ECO:0000256" key="2">
    <source>
        <dbReference type="ARBA" id="ARBA00012438"/>
    </source>
</evidence>
<dbReference type="InterPro" id="IPR003594">
    <property type="entry name" value="HATPase_dom"/>
</dbReference>
<evidence type="ECO:0000256" key="5">
    <source>
        <dbReference type="SAM" id="Coils"/>
    </source>
</evidence>
<organism evidence="8 9">
    <name type="scientific">Geothrix edaphica</name>
    <dbReference type="NCBI Taxonomy" id="2927976"/>
    <lineage>
        <taxon>Bacteria</taxon>
        <taxon>Pseudomonadati</taxon>
        <taxon>Acidobacteriota</taxon>
        <taxon>Holophagae</taxon>
        <taxon>Holophagales</taxon>
        <taxon>Holophagaceae</taxon>
        <taxon>Geothrix</taxon>
    </lineage>
</organism>
<dbReference type="Pfam" id="PF00512">
    <property type="entry name" value="HisKA"/>
    <property type="match status" value="1"/>
</dbReference>
<name>A0ABQ5PY67_9BACT</name>
<comment type="catalytic activity">
    <reaction evidence="1">
        <text>ATP + protein L-histidine = ADP + protein N-phospho-L-histidine.</text>
        <dbReference type="EC" id="2.7.13.3"/>
    </reaction>
</comment>
<dbReference type="CDD" id="cd00082">
    <property type="entry name" value="HisKA"/>
    <property type="match status" value="1"/>
</dbReference>
<dbReference type="RefSeq" id="WP_285608530.1">
    <property type="nucleotide sequence ID" value="NZ_BSDC01000002.1"/>
</dbReference>
<dbReference type="SUPFAM" id="SSF52172">
    <property type="entry name" value="CheY-like"/>
    <property type="match status" value="1"/>
</dbReference>
<dbReference type="SUPFAM" id="SSF47384">
    <property type="entry name" value="Homodimeric domain of signal transducing histidine kinase"/>
    <property type="match status" value="1"/>
</dbReference>
<evidence type="ECO:0000256" key="4">
    <source>
        <dbReference type="PROSITE-ProRule" id="PRU00169"/>
    </source>
</evidence>
<reference evidence="8" key="1">
    <citation type="journal article" date="2023" name="Antonie Van Leeuwenhoek">
        <title>Mesoterricola silvestris gen. nov., sp. nov., Mesoterricola sediminis sp. nov., Geothrix oryzae sp. nov., Geothrix edaphica sp. nov., Geothrix rubra sp. nov., and Geothrix limicola sp. nov., six novel members of Acidobacteriota isolated from soils.</title>
        <authorList>
            <person name="Itoh H."/>
            <person name="Sugisawa Y."/>
            <person name="Mise K."/>
            <person name="Xu Z."/>
            <person name="Kuniyasu M."/>
            <person name="Ushijima N."/>
            <person name="Kawano K."/>
            <person name="Kobayashi E."/>
            <person name="Shiratori Y."/>
            <person name="Masuda Y."/>
            <person name="Senoo K."/>
        </authorList>
    </citation>
    <scope>NUCLEOTIDE SEQUENCE</scope>
    <source>
        <strain evidence="8">Red802</strain>
    </source>
</reference>
<dbReference type="SMART" id="SM00448">
    <property type="entry name" value="REC"/>
    <property type="match status" value="1"/>
</dbReference>
<dbReference type="PROSITE" id="PS50110">
    <property type="entry name" value="RESPONSE_REGULATORY"/>
    <property type="match status" value="1"/>
</dbReference>
<dbReference type="InterPro" id="IPR004358">
    <property type="entry name" value="Sig_transdc_His_kin-like_C"/>
</dbReference>
<dbReference type="PANTHER" id="PTHR43065:SF42">
    <property type="entry name" value="TWO-COMPONENT SENSOR PPRA"/>
    <property type="match status" value="1"/>
</dbReference>
<dbReference type="InterPro" id="IPR011006">
    <property type="entry name" value="CheY-like_superfamily"/>
</dbReference>
<accession>A0ABQ5PY67</accession>
<dbReference type="Gene3D" id="3.30.565.10">
    <property type="entry name" value="Histidine kinase-like ATPase, C-terminal domain"/>
    <property type="match status" value="1"/>
</dbReference>
<evidence type="ECO:0000256" key="1">
    <source>
        <dbReference type="ARBA" id="ARBA00000085"/>
    </source>
</evidence>
<dbReference type="SMART" id="SM00387">
    <property type="entry name" value="HATPase_c"/>
    <property type="match status" value="1"/>
</dbReference>
<evidence type="ECO:0000313" key="9">
    <source>
        <dbReference type="Proteomes" id="UP001165044"/>
    </source>
</evidence>
<feature type="domain" description="Response regulatory" evidence="7">
    <location>
        <begin position="470"/>
        <end position="589"/>
    </location>
</feature>
<feature type="domain" description="Histidine kinase" evidence="6">
    <location>
        <begin position="231"/>
        <end position="448"/>
    </location>
</feature>
<evidence type="ECO:0000259" key="6">
    <source>
        <dbReference type="PROSITE" id="PS50109"/>
    </source>
</evidence>
<dbReference type="Gene3D" id="3.30.450.20">
    <property type="entry name" value="PAS domain"/>
    <property type="match status" value="1"/>
</dbReference>
<evidence type="ECO:0000313" key="8">
    <source>
        <dbReference type="EMBL" id="GLH67405.1"/>
    </source>
</evidence>
<feature type="modified residue" description="4-aspartylphosphate" evidence="4">
    <location>
        <position position="524"/>
    </location>
</feature>
<dbReference type="InterPro" id="IPR013656">
    <property type="entry name" value="PAS_4"/>
</dbReference>
<dbReference type="EMBL" id="BSDC01000002">
    <property type="protein sequence ID" value="GLH67405.1"/>
    <property type="molecule type" value="Genomic_DNA"/>
</dbReference>
<dbReference type="SUPFAM" id="SSF55785">
    <property type="entry name" value="PYP-like sensor domain (PAS domain)"/>
    <property type="match status" value="1"/>
</dbReference>
<proteinExistence type="predicted"/>
<evidence type="ECO:0000259" key="7">
    <source>
        <dbReference type="PROSITE" id="PS50110"/>
    </source>
</evidence>
<feature type="coiled-coil region" evidence="5">
    <location>
        <begin position="163"/>
        <end position="222"/>
    </location>
</feature>
<dbReference type="InterPro" id="IPR036097">
    <property type="entry name" value="HisK_dim/P_sf"/>
</dbReference>
<gene>
    <name evidence="8" type="ORF">GETHED_17690</name>
</gene>
<protein>
    <recommendedName>
        <fullName evidence="2">histidine kinase</fullName>
        <ecNumber evidence="2">2.7.13.3</ecNumber>
    </recommendedName>
</protein>
<dbReference type="PROSITE" id="PS50109">
    <property type="entry name" value="HIS_KIN"/>
    <property type="match status" value="1"/>
</dbReference>
<dbReference type="SMART" id="SM00388">
    <property type="entry name" value="HisKA"/>
    <property type="match status" value="1"/>
</dbReference>
<keyword evidence="3 4" id="KW-0597">Phosphoprotein</keyword>
<dbReference type="Pfam" id="PF00072">
    <property type="entry name" value="Response_reg"/>
    <property type="match status" value="1"/>
</dbReference>
<dbReference type="PANTHER" id="PTHR43065">
    <property type="entry name" value="SENSOR HISTIDINE KINASE"/>
    <property type="match status" value="1"/>
</dbReference>
<dbReference type="SUPFAM" id="SSF55874">
    <property type="entry name" value="ATPase domain of HSP90 chaperone/DNA topoisomerase II/histidine kinase"/>
    <property type="match status" value="1"/>
</dbReference>
<comment type="caution">
    <text evidence="8">The sequence shown here is derived from an EMBL/GenBank/DDBJ whole genome shotgun (WGS) entry which is preliminary data.</text>
</comment>
<dbReference type="Proteomes" id="UP001165044">
    <property type="component" value="Unassembled WGS sequence"/>
</dbReference>
<dbReference type="Pfam" id="PF02518">
    <property type="entry name" value="HATPase_c"/>
    <property type="match status" value="1"/>
</dbReference>
<dbReference type="InterPro" id="IPR003661">
    <property type="entry name" value="HisK_dim/P_dom"/>
</dbReference>
<keyword evidence="5" id="KW-0175">Coiled coil</keyword>
<evidence type="ECO:0000256" key="3">
    <source>
        <dbReference type="ARBA" id="ARBA00022553"/>
    </source>
</evidence>
<dbReference type="EC" id="2.7.13.3" evidence="2"/>
<dbReference type="InterPro" id="IPR001789">
    <property type="entry name" value="Sig_transdc_resp-reg_receiver"/>
</dbReference>
<sequence length="596" mass="65475">MPLADARPTPPEPDFRLLFQSLPGLYLVLDPSLVILGVSNAYLAASLTRREDILGRGVFEVFPDNPDDPAATGVANLRESLQRVLALKRPDAMAVQKYDIQRPASEGGGFEPRYWSPLNAPALSPDGEVRFILHRVEDVTEFVRLKEAHWAQGHLADELRDRASQVEAEIFQRAQEIQEANRQLRDLQAHLEARVEARTAELQQANEALLHSEEQLRQSQKMEAVGRLAGGIAHDFNNLLTVIFGASEVLEMDLPENPHLQAIRQASERAASLTRQLLTFSRQQILAPRALDLNGVLQGISPILRRLLGEDIEIKILCPQGLGKVFADPSQIEQVILNLAINARDAMPEGGKLTLETANVDLDEAYAAEHLGVVPGPHVMVAVSDTGLGMDKATQGRIFEPFFTTKERGTGLGLATVFGVVKQSRGHIWLYSEVGVGSTFKIYFPEIREKDCPEASEASALPADEGGNETILLVEDEDQVREVTGSVLRQAGYTVLEARNGDEALALCAQHAQCAGRIHLLLTDVIMPGMNGRQVSEQVLVHHPGLAVLFMSGYTDDAILRHGVLEAQVPFLQKPFTPSKLRIKVREALAWAARQA</sequence>
<dbReference type="InterPro" id="IPR005467">
    <property type="entry name" value="His_kinase_dom"/>
</dbReference>
<dbReference type="Gene3D" id="1.10.287.130">
    <property type="match status" value="1"/>
</dbReference>
<dbReference type="InterPro" id="IPR035965">
    <property type="entry name" value="PAS-like_dom_sf"/>
</dbReference>
<dbReference type="Pfam" id="PF08448">
    <property type="entry name" value="PAS_4"/>
    <property type="match status" value="1"/>
</dbReference>
<dbReference type="InterPro" id="IPR036890">
    <property type="entry name" value="HATPase_C_sf"/>
</dbReference>